<evidence type="ECO:0000256" key="4">
    <source>
        <dbReference type="ARBA" id="ARBA00023012"/>
    </source>
</evidence>
<comment type="caution">
    <text evidence="6">The sequence shown here is derived from an EMBL/GenBank/DDBJ whole genome shotgun (WGS) entry which is preliminary data.</text>
</comment>
<dbReference type="InterPro" id="IPR005467">
    <property type="entry name" value="His_kinase_dom"/>
</dbReference>
<dbReference type="InterPro" id="IPR036890">
    <property type="entry name" value="HATPase_C_sf"/>
</dbReference>
<dbReference type="InterPro" id="IPR003018">
    <property type="entry name" value="GAF"/>
</dbReference>
<keyword evidence="3 6" id="KW-0808">Transferase</keyword>
<keyword evidence="4" id="KW-0902">Two-component regulatory system</keyword>
<evidence type="ECO:0000313" key="6">
    <source>
        <dbReference type="EMBL" id="NER32354.1"/>
    </source>
</evidence>
<dbReference type="SMART" id="SM00387">
    <property type="entry name" value="HATPase_c"/>
    <property type="match status" value="1"/>
</dbReference>
<accession>A0A6B3NQ70</accession>
<dbReference type="Gene3D" id="3.30.565.10">
    <property type="entry name" value="Histidine kinase-like ATPase, C-terminal domain"/>
    <property type="match status" value="1"/>
</dbReference>
<feature type="non-terminal residue" evidence="6">
    <location>
        <position position="1"/>
    </location>
</feature>
<gene>
    <name evidence="6" type="ORF">F6J89_33355</name>
</gene>
<evidence type="ECO:0000259" key="5">
    <source>
        <dbReference type="PROSITE" id="PS50109"/>
    </source>
</evidence>
<dbReference type="EMBL" id="JAAHFQ010001197">
    <property type="protein sequence ID" value="NER32354.1"/>
    <property type="molecule type" value="Genomic_DNA"/>
</dbReference>
<dbReference type="InterPro" id="IPR004358">
    <property type="entry name" value="Sig_transdc_His_kin-like_C"/>
</dbReference>
<organism evidence="6">
    <name type="scientific">Symploca sp. SIO1C4</name>
    <dbReference type="NCBI Taxonomy" id="2607765"/>
    <lineage>
        <taxon>Bacteria</taxon>
        <taxon>Bacillati</taxon>
        <taxon>Cyanobacteriota</taxon>
        <taxon>Cyanophyceae</taxon>
        <taxon>Coleofasciculales</taxon>
        <taxon>Coleofasciculaceae</taxon>
        <taxon>Symploca</taxon>
    </lineage>
</organism>
<dbReference type="SUPFAM" id="SSF55781">
    <property type="entry name" value="GAF domain-like"/>
    <property type="match status" value="1"/>
</dbReference>
<dbReference type="InterPro" id="IPR003594">
    <property type="entry name" value="HATPase_dom"/>
</dbReference>
<reference evidence="6" key="1">
    <citation type="submission" date="2019-11" db="EMBL/GenBank/DDBJ databases">
        <title>Genomic insights into an expanded diversity of filamentous marine cyanobacteria reveals the extraordinary biosynthetic potential of Moorea and Okeania.</title>
        <authorList>
            <person name="Ferreira Leao T."/>
            <person name="Wang M."/>
            <person name="Moss N."/>
            <person name="Da Silva R."/>
            <person name="Sanders J."/>
            <person name="Nurk S."/>
            <person name="Gurevich A."/>
            <person name="Humphrey G."/>
            <person name="Reher R."/>
            <person name="Zhu Q."/>
            <person name="Belda-Ferre P."/>
            <person name="Glukhov E."/>
            <person name="Rex R."/>
            <person name="Dorrestein P.C."/>
            <person name="Knight R."/>
            <person name="Pevzner P."/>
            <person name="Gerwick W.H."/>
            <person name="Gerwick L."/>
        </authorList>
    </citation>
    <scope>NUCLEOTIDE SEQUENCE</scope>
    <source>
        <strain evidence="6">SIO1C4</strain>
    </source>
</reference>
<dbReference type="PANTHER" id="PTHR45569">
    <property type="entry name" value="SENSOR PROTEIN KDPD"/>
    <property type="match status" value="1"/>
</dbReference>
<feature type="domain" description="Histidine kinase" evidence="5">
    <location>
        <begin position="81"/>
        <end position="305"/>
    </location>
</feature>
<evidence type="ECO:0000256" key="3">
    <source>
        <dbReference type="ARBA" id="ARBA00022777"/>
    </source>
</evidence>
<keyword evidence="3 6" id="KW-0418">Kinase</keyword>
<dbReference type="PROSITE" id="PS50109">
    <property type="entry name" value="HIS_KIN"/>
    <property type="match status" value="1"/>
</dbReference>
<sequence length="308" mass="34373">TQTLMGVKRVIAVPFFLENEVVGNLFVMTRRTAFTSWETTILTAFGQQAAVGIRNARYYREAQEQRQIATMFARMAFSATTSVHALRNHIGAAHTHLNLFAMMADSSPDQAARLLARTPAIVGRLDKAADLLDKLHEPWRQEPDRSVSVNDCVIRALRDVFPEVRTKLGKEQVVKVSGIAIHLALTSPEPMIVTSADMLAEAFRIVLKNGAEALLESKNERKLWLRTSWSGRDQLQVFIQDSGTGIKETHLTKIFDMGWSTKEGQGMGFGLFWTKDYVNGMGGEIRVESVWQQGTSFCIELPVMQASA</sequence>
<dbReference type="AlphaFoldDB" id="A0A6B3NQ70"/>
<comment type="catalytic activity">
    <reaction evidence="1">
        <text>ATP + protein L-histidine = ADP + protein N-phospho-L-histidine.</text>
        <dbReference type="EC" id="2.7.13.3"/>
    </reaction>
</comment>
<dbReference type="InterPro" id="IPR052023">
    <property type="entry name" value="Histidine_kinase_KdpD"/>
</dbReference>
<proteinExistence type="predicted"/>
<dbReference type="GO" id="GO:0000155">
    <property type="term" value="F:phosphorelay sensor kinase activity"/>
    <property type="evidence" value="ECO:0007669"/>
    <property type="project" value="TreeGrafter"/>
</dbReference>
<dbReference type="Pfam" id="PF01590">
    <property type="entry name" value="GAF"/>
    <property type="match status" value="1"/>
</dbReference>
<evidence type="ECO:0000256" key="2">
    <source>
        <dbReference type="ARBA" id="ARBA00012438"/>
    </source>
</evidence>
<dbReference type="EC" id="2.7.13.3" evidence="2"/>
<dbReference type="GO" id="GO:0005886">
    <property type="term" value="C:plasma membrane"/>
    <property type="evidence" value="ECO:0007669"/>
    <property type="project" value="TreeGrafter"/>
</dbReference>
<evidence type="ECO:0000256" key="1">
    <source>
        <dbReference type="ARBA" id="ARBA00000085"/>
    </source>
</evidence>
<dbReference type="InterPro" id="IPR029016">
    <property type="entry name" value="GAF-like_dom_sf"/>
</dbReference>
<dbReference type="PRINTS" id="PR00344">
    <property type="entry name" value="BCTRLSENSOR"/>
</dbReference>
<dbReference type="PANTHER" id="PTHR45569:SF1">
    <property type="entry name" value="SENSOR PROTEIN KDPD"/>
    <property type="match status" value="1"/>
</dbReference>
<dbReference type="Pfam" id="PF02518">
    <property type="entry name" value="HATPase_c"/>
    <property type="match status" value="1"/>
</dbReference>
<name>A0A6B3NQ70_9CYAN</name>
<protein>
    <recommendedName>
        <fullName evidence="2">histidine kinase</fullName>
        <ecNumber evidence="2">2.7.13.3</ecNumber>
    </recommendedName>
</protein>
<dbReference type="Gene3D" id="3.30.450.40">
    <property type="match status" value="1"/>
</dbReference>
<dbReference type="SUPFAM" id="SSF55874">
    <property type="entry name" value="ATPase domain of HSP90 chaperone/DNA topoisomerase II/histidine kinase"/>
    <property type="match status" value="1"/>
</dbReference>